<dbReference type="GO" id="GO:0016020">
    <property type="term" value="C:membrane"/>
    <property type="evidence" value="ECO:0007669"/>
    <property type="project" value="UniProtKB-SubCell"/>
</dbReference>
<dbReference type="PANTHER" id="PTHR19229:SF36">
    <property type="entry name" value="ATP-BINDING CASSETTE SUB-FAMILY A MEMBER 2"/>
    <property type="match status" value="1"/>
</dbReference>
<dbReference type="FunFam" id="3.40.50.1000:FF:000176">
    <property type="entry name" value="5'-nucleotidase domain-containing protein, putative"/>
    <property type="match status" value="1"/>
</dbReference>
<dbReference type="GO" id="GO:0005524">
    <property type="term" value="F:ATP binding"/>
    <property type="evidence" value="ECO:0007669"/>
    <property type="project" value="UniProtKB-KW"/>
</dbReference>
<dbReference type="Pfam" id="PF00005">
    <property type="entry name" value="ABC_tran"/>
    <property type="match status" value="1"/>
</dbReference>
<accession>A0A2P4YDN5</accession>
<evidence type="ECO:0000256" key="10">
    <source>
        <dbReference type="ARBA" id="ARBA00022840"/>
    </source>
</evidence>
<dbReference type="FunFam" id="3.40.50.300:FF:000904">
    <property type="entry name" value="ABC transporter A family member 1"/>
    <property type="match status" value="1"/>
</dbReference>
<feature type="transmembrane region" description="Helical" evidence="15">
    <location>
        <begin position="366"/>
        <end position="386"/>
    </location>
</feature>
<dbReference type="InterPro" id="IPR027417">
    <property type="entry name" value="P-loop_NTPase"/>
</dbReference>
<dbReference type="SUPFAM" id="SSF52540">
    <property type="entry name" value="P-loop containing nucleoside triphosphate hydrolases"/>
    <property type="match status" value="1"/>
</dbReference>
<protein>
    <submittedName>
        <fullName evidence="17">ABCA1 lipid exporter</fullName>
    </submittedName>
</protein>
<evidence type="ECO:0000256" key="13">
    <source>
        <dbReference type="ARBA" id="ARBA00023136"/>
    </source>
</evidence>
<feature type="non-terminal residue" evidence="17">
    <location>
        <position position="1"/>
    </location>
</feature>
<dbReference type="InterPro" id="IPR023214">
    <property type="entry name" value="HAD_sf"/>
</dbReference>
<dbReference type="Gene3D" id="3.40.50.1000">
    <property type="entry name" value="HAD superfamily/HAD-like"/>
    <property type="match status" value="1"/>
</dbReference>
<feature type="domain" description="ABC transporter" evidence="16">
    <location>
        <begin position="508"/>
        <end position="741"/>
    </location>
</feature>
<dbReference type="Proteomes" id="UP000237271">
    <property type="component" value="Unassembled WGS sequence"/>
</dbReference>
<dbReference type="PANTHER" id="PTHR19229">
    <property type="entry name" value="ATP-BINDING CASSETTE TRANSPORTER SUBFAMILY A ABCA"/>
    <property type="match status" value="1"/>
</dbReference>
<dbReference type="GO" id="GO:0140359">
    <property type="term" value="F:ABC-type transporter activity"/>
    <property type="evidence" value="ECO:0007669"/>
    <property type="project" value="InterPro"/>
</dbReference>
<comment type="caution">
    <text evidence="17">The sequence shown here is derived from an EMBL/GenBank/DDBJ whole genome shotgun (WGS) entry which is preliminary data.</text>
</comment>
<evidence type="ECO:0000256" key="8">
    <source>
        <dbReference type="ARBA" id="ARBA00022741"/>
    </source>
</evidence>
<evidence type="ECO:0000256" key="12">
    <source>
        <dbReference type="ARBA" id="ARBA00022989"/>
    </source>
</evidence>
<feature type="transmembrane region" description="Helical" evidence="15">
    <location>
        <begin position="28"/>
        <end position="47"/>
    </location>
</feature>
<dbReference type="InterPro" id="IPR008380">
    <property type="entry name" value="HAD-SF_hydro_IG_5-nucl"/>
</dbReference>
<dbReference type="AlphaFoldDB" id="A0A2P4YDN5"/>
<feature type="transmembrane region" description="Helical" evidence="15">
    <location>
        <begin position="330"/>
        <end position="354"/>
    </location>
</feature>
<dbReference type="GO" id="GO:0005319">
    <property type="term" value="F:lipid transporter activity"/>
    <property type="evidence" value="ECO:0007669"/>
    <property type="project" value="TreeGrafter"/>
</dbReference>
<evidence type="ECO:0000256" key="7">
    <source>
        <dbReference type="ARBA" id="ARBA00022737"/>
    </source>
</evidence>
<reference evidence="17 18" key="1">
    <citation type="journal article" date="2017" name="Genome Biol. Evol.">
        <title>Phytophthora megakarya and P. palmivora, closely related causal agents of cacao black pod rot, underwent increases in genome sizes and gene numbers by different mechanisms.</title>
        <authorList>
            <person name="Ali S.S."/>
            <person name="Shao J."/>
            <person name="Lary D.J."/>
            <person name="Kronmiller B."/>
            <person name="Shen D."/>
            <person name="Strem M.D."/>
            <person name="Amoako-Attah I."/>
            <person name="Akrofi A.Y."/>
            <person name="Begoude B.A."/>
            <person name="Ten Hoopen G.M."/>
            <person name="Coulibaly K."/>
            <person name="Kebe B.I."/>
            <person name="Melnick R.L."/>
            <person name="Guiltinan M.J."/>
            <person name="Tyler B.M."/>
            <person name="Meinhardt L.W."/>
            <person name="Bailey B.A."/>
        </authorList>
    </citation>
    <scope>NUCLEOTIDE SEQUENCE [LARGE SCALE GENOMIC DNA]</scope>
    <source>
        <strain evidence="18">sbr112.9</strain>
    </source>
</reference>
<organism evidence="17 18">
    <name type="scientific">Phytophthora palmivora</name>
    <dbReference type="NCBI Taxonomy" id="4796"/>
    <lineage>
        <taxon>Eukaryota</taxon>
        <taxon>Sar</taxon>
        <taxon>Stramenopiles</taxon>
        <taxon>Oomycota</taxon>
        <taxon>Peronosporomycetes</taxon>
        <taxon>Peronosporales</taxon>
        <taxon>Peronosporaceae</taxon>
        <taxon>Phytophthora</taxon>
    </lineage>
</organism>
<dbReference type="GO" id="GO:0046872">
    <property type="term" value="F:metal ion binding"/>
    <property type="evidence" value="ECO:0007669"/>
    <property type="project" value="UniProtKB-KW"/>
</dbReference>
<keyword evidence="7" id="KW-0677">Repeat</keyword>
<dbReference type="SMART" id="SM00382">
    <property type="entry name" value="AAA"/>
    <property type="match status" value="1"/>
</dbReference>
<evidence type="ECO:0000313" key="18">
    <source>
        <dbReference type="Proteomes" id="UP000237271"/>
    </source>
</evidence>
<keyword evidence="11" id="KW-0460">Magnesium</keyword>
<dbReference type="CDD" id="cd03263">
    <property type="entry name" value="ABC_subfamily_A"/>
    <property type="match status" value="1"/>
</dbReference>
<evidence type="ECO:0000259" key="16">
    <source>
        <dbReference type="PROSITE" id="PS50893"/>
    </source>
</evidence>
<dbReference type="PROSITE" id="PS00211">
    <property type="entry name" value="ABC_TRANSPORTER_1"/>
    <property type="match status" value="1"/>
</dbReference>
<evidence type="ECO:0000256" key="11">
    <source>
        <dbReference type="ARBA" id="ARBA00022842"/>
    </source>
</evidence>
<dbReference type="GO" id="GO:0016887">
    <property type="term" value="F:ATP hydrolysis activity"/>
    <property type="evidence" value="ECO:0007669"/>
    <property type="project" value="InterPro"/>
</dbReference>
<dbReference type="Gene3D" id="3.40.50.300">
    <property type="entry name" value="P-loop containing nucleotide triphosphate hydrolases"/>
    <property type="match status" value="1"/>
</dbReference>
<dbReference type="InterPro" id="IPR003439">
    <property type="entry name" value="ABC_transporter-like_ATP-bd"/>
</dbReference>
<evidence type="ECO:0000256" key="9">
    <source>
        <dbReference type="ARBA" id="ARBA00022801"/>
    </source>
</evidence>
<feature type="transmembrane region" description="Helical" evidence="15">
    <location>
        <begin position="299"/>
        <end position="318"/>
    </location>
</feature>
<gene>
    <name evidence="17" type="ORF">PHPALM_6879</name>
</gene>
<evidence type="ECO:0000256" key="6">
    <source>
        <dbReference type="ARBA" id="ARBA00022723"/>
    </source>
</evidence>
<keyword evidence="12 15" id="KW-1133">Transmembrane helix</keyword>
<dbReference type="SUPFAM" id="SSF56784">
    <property type="entry name" value="HAD-like"/>
    <property type="match status" value="1"/>
</dbReference>
<dbReference type="InterPro" id="IPR026082">
    <property type="entry name" value="ABCA"/>
</dbReference>
<keyword evidence="6" id="KW-0479">Metal-binding</keyword>
<dbReference type="Pfam" id="PF12698">
    <property type="entry name" value="ABC2_membrane_3"/>
    <property type="match status" value="1"/>
</dbReference>
<evidence type="ECO:0000256" key="5">
    <source>
        <dbReference type="ARBA" id="ARBA00022692"/>
    </source>
</evidence>
<feature type="coiled-coil region" evidence="14">
    <location>
        <begin position="1090"/>
        <end position="1143"/>
    </location>
</feature>
<evidence type="ECO:0000256" key="15">
    <source>
        <dbReference type="SAM" id="Phobius"/>
    </source>
</evidence>
<keyword evidence="10" id="KW-0067">ATP-binding</keyword>
<keyword evidence="13 15" id="KW-0472">Membrane</keyword>
<sequence length="1204" mass="134515">ITTESIFQRHLRALLLKRFRYAKRDKKAIIYVAALPVLLIGVGLGILKASSAISDDPLKALTTDAYSGSATPTPYFCQVGAGLDEWCNEVMTPTYFSGATSQPISISEPAFDSNSPTVFDVTYTDPSINASGATGYTLAVGEHVYNRGYGKGSDLVEGQYGGFLVYGDSNQNLFGYNVFTNTTAPHSSAIFKALMDQAVYRFFAANSSSDSAASTVNLKVNNYPLPYTEAAKTVLNSNSSFTAALFICIAFTFLPASIVVFLVKEKQAAHNSKHQQLVSGVSLPAFWLSNYIWDFIMYAIPGMCALILIFIFNITALTGQDCESCSSATFPSVILLFILFGLAICPFTYCLSFLFREHASAQTYTIVLNFMIGVVLMITSFILDLFGSTKDVNSVLKFFWRFSPLFNLGNALLSMVTADVDNVQYSEAGTTSPFSGDVMGFELLYLALTAVGYMSLALYIDYAKTFAKTKDNVQNDDNFGENHEIDEDVAREAERVARARGDADGEAVKLAGLRKVYPGGKVAVRNLSFGLKRGECFGFLGINGADKTTTMKMLTGDVQPSHGTATLGGFDILSQQIEVRRQIGYCPQFDALFDLLSVREHLELFGAIKGIPHSALDRVVMEKIQQLNLGDFEHKLAGSLSGGNKRKLSVAIAMIGNPAIIFLDEPSTGMDPVSRRFMWDVIADISTRGKESTIVLTTHSMEECEALCSRVGIMVGGRLRCYGSVQHLKSRFGDGLMFDVKRDVQTFKPNDSIQSDVVFANNHLRLSGIDVVGFDYDYTLCHYTEELQHLIYAMARDYMVGKLRYPEGVSVLQYDPSFAIRGLTIDKQKGLLCKISSHQKLSNTAVFQGRQRLSRDEIMELYGGSRHISVQDRDYNMEPLNDLFSVAHACLFADVVQYMIDRDIEYEPIALVEDVNQAIANVHLSGEMHKEVAHDLPKYIEPNPTLRPLLERIRNSGKKSFLCTNSSFSYINAGLKYMLGDDWRELFDVVIASARKPKFYTRQRSFRKLDTGHKQVQWHAVRALHRGEVYTQGSVYQLSKLTGWVGNRVLYIGDNLFADLVEPSRANGWRTGAIIRELEDEMRVQRTPEYQRLAFQINKIEELMRNIQNELRSEPIPQNHVFVDQLVNVHEALQMEMENLINANFGSVFRADAYPSQFAFLVQRYVDIYSARLENLLEYPSSHTFYPERIAMPHEYPAEAPRCN</sequence>
<keyword evidence="18" id="KW-1185">Reference proteome</keyword>
<evidence type="ECO:0000313" key="17">
    <source>
        <dbReference type="EMBL" id="POM75945.1"/>
    </source>
</evidence>
<dbReference type="InterPro" id="IPR013525">
    <property type="entry name" value="ABC2_TM"/>
</dbReference>
<keyword evidence="5 15" id="KW-0812">Transmembrane</keyword>
<dbReference type="InterPro" id="IPR003593">
    <property type="entry name" value="AAA+_ATPase"/>
</dbReference>
<dbReference type="InterPro" id="IPR017871">
    <property type="entry name" value="ABC_transporter-like_CS"/>
</dbReference>
<comment type="similarity">
    <text evidence="3">Belongs to the 5'(3')-deoxyribonucleotidase family.</text>
</comment>
<feature type="transmembrane region" description="Helical" evidence="15">
    <location>
        <begin position="398"/>
        <end position="418"/>
    </location>
</feature>
<dbReference type="EMBL" id="NCKW01003595">
    <property type="protein sequence ID" value="POM75945.1"/>
    <property type="molecule type" value="Genomic_DNA"/>
</dbReference>
<evidence type="ECO:0000256" key="2">
    <source>
        <dbReference type="ARBA" id="ARBA00008869"/>
    </source>
</evidence>
<evidence type="ECO:0000256" key="1">
    <source>
        <dbReference type="ARBA" id="ARBA00004141"/>
    </source>
</evidence>
<dbReference type="NCBIfam" id="TIGR02244">
    <property type="entry name" value="HAD-IG-Ncltidse"/>
    <property type="match status" value="1"/>
</dbReference>
<keyword evidence="14" id="KW-0175">Coiled coil</keyword>
<dbReference type="InterPro" id="IPR036412">
    <property type="entry name" value="HAD-like_sf"/>
</dbReference>
<keyword evidence="8" id="KW-0547">Nucleotide-binding</keyword>
<comment type="similarity">
    <text evidence="2">Belongs to the ABC transporter superfamily. ABCA family.</text>
</comment>
<proteinExistence type="inferred from homology"/>
<dbReference type="OrthoDB" id="409330at2759"/>
<comment type="subcellular location">
    <subcellularLocation>
        <location evidence="1">Membrane</location>
        <topology evidence="1">Multi-pass membrane protein</topology>
    </subcellularLocation>
</comment>
<evidence type="ECO:0000256" key="14">
    <source>
        <dbReference type="SAM" id="Coils"/>
    </source>
</evidence>
<feature type="transmembrane region" description="Helical" evidence="15">
    <location>
        <begin position="241"/>
        <end position="263"/>
    </location>
</feature>
<keyword evidence="4" id="KW-0813">Transport</keyword>
<keyword evidence="9" id="KW-0378">Hydrolase</keyword>
<dbReference type="PROSITE" id="PS50893">
    <property type="entry name" value="ABC_TRANSPORTER_2"/>
    <property type="match status" value="1"/>
</dbReference>
<name>A0A2P4YDN5_9STRA</name>
<evidence type="ECO:0000256" key="4">
    <source>
        <dbReference type="ARBA" id="ARBA00022448"/>
    </source>
</evidence>
<feature type="transmembrane region" description="Helical" evidence="15">
    <location>
        <begin position="438"/>
        <end position="460"/>
    </location>
</feature>
<dbReference type="Pfam" id="PF05761">
    <property type="entry name" value="5_nucleotid"/>
    <property type="match status" value="1"/>
</dbReference>
<evidence type="ECO:0000256" key="3">
    <source>
        <dbReference type="ARBA" id="ARBA00009589"/>
    </source>
</evidence>